<dbReference type="EMBL" id="MU275858">
    <property type="protein sequence ID" value="KAI0050804.1"/>
    <property type="molecule type" value="Genomic_DNA"/>
</dbReference>
<sequence>MLNFKTLLLEHSEEELMKFTDSVIRNPAPIIRMARMGSSVALESIAFGTPHIPGLLTEEVLEIYLAHLNPSKIPRQLPALHSDPNHPDLRVFRRAYLSIMVIARFFTTPLVTRLHEAWPGFFAWLVAIDQVVCSPPPDDADNFIKLAAGAIIGFFRIDEAFESDMVLTTPGLPDLAMSLWGREPNSPDYLVSESVQVCCELVEELLAGNSALSTAVLEIAGRRPTMTARIVLSRLRAATQKRSPPSDMAPATLHLKVIAHFVRDKSHPLFDAILERHGVSVVTQSIHPLHASLERGDTTGKDGVTLAFQVLRQLITASNPIRWVLRAVLDALFTAYPIVFVYPDRYGEDAQQVMMEILDVIEPCLVYGSLVDAIARFAGPVYIHTNWSAMESSPLQLQWLSVVEIALRRAALKHKWDLTRDVIFCDTCGLSSPMRAEESSTTIMKRCAQCQTKYYCSEKCQKNGWDLQHKAECEVRSMCQIRESMSRQDRRFLQRLVLHEVLNALPALRVKFDDPALSSGVIGLDCKCEPTSFSVIGADEVINVISESHAREIQLVYQIVDGAKQSVTEKRTSLFYVTTTLGSVRKLTWMHVSPAIWDAKDVDDFRILDWLSLRQK</sequence>
<dbReference type="Proteomes" id="UP000814033">
    <property type="component" value="Unassembled WGS sequence"/>
</dbReference>
<comment type="caution">
    <text evidence="1">The sequence shown here is derived from an EMBL/GenBank/DDBJ whole genome shotgun (WGS) entry which is preliminary data.</text>
</comment>
<protein>
    <submittedName>
        <fullName evidence="1">Uncharacterized protein</fullName>
    </submittedName>
</protein>
<gene>
    <name evidence="1" type="ORF">FA95DRAFT_1555297</name>
</gene>
<organism evidence="1 2">
    <name type="scientific">Auriscalpium vulgare</name>
    <dbReference type="NCBI Taxonomy" id="40419"/>
    <lineage>
        <taxon>Eukaryota</taxon>
        <taxon>Fungi</taxon>
        <taxon>Dikarya</taxon>
        <taxon>Basidiomycota</taxon>
        <taxon>Agaricomycotina</taxon>
        <taxon>Agaricomycetes</taxon>
        <taxon>Russulales</taxon>
        <taxon>Auriscalpiaceae</taxon>
        <taxon>Auriscalpium</taxon>
    </lineage>
</organism>
<proteinExistence type="predicted"/>
<reference evidence="1" key="2">
    <citation type="journal article" date="2022" name="New Phytol.">
        <title>Evolutionary transition to the ectomycorrhizal habit in the genomes of a hyperdiverse lineage of mushroom-forming fungi.</title>
        <authorList>
            <person name="Looney B."/>
            <person name="Miyauchi S."/>
            <person name="Morin E."/>
            <person name="Drula E."/>
            <person name="Courty P.E."/>
            <person name="Kohler A."/>
            <person name="Kuo A."/>
            <person name="LaButti K."/>
            <person name="Pangilinan J."/>
            <person name="Lipzen A."/>
            <person name="Riley R."/>
            <person name="Andreopoulos W."/>
            <person name="He G."/>
            <person name="Johnson J."/>
            <person name="Nolan M."/>
            <person name="Tritt A."/>
            <person name="Barry K.W."/>
            <person name="Grigoriev I.V."/>
            <person name="Nagy L.G."/>
            <person name="Hibbett D."/>
            <person name="Henrissat B."/>
            <person name="Matheny P.B."/>
            <person name="Labbe J."/>
            <person name="Martin F.M."/>
        </authorList>
    </citation>
    <scope>NUCLEOTIDE SEQUENCE</scope>
    <source>
        <strain evidence="1">FP105234-sp</strain>
    </source>
</reference>
<name>A0ACB8S3F9_9AGAM</name>
<reference evidence="1" key="1">
    <citation type="submission" date="2021-02" db="EMBL/GenBank/DDBJ databases">
        <authorList>
            <consortium name="DOE Joint Genome Institute"/>
            <person name="Ahrendt S."/>
            <person name="Looney B.P."/>
            <person name="Miyauchi S."/>
            <person name="Morin E."/>
            <person name="Drula E."/>
            <person name="Courty P.E."/>
            <person name="Chicoki N."/>
            <person name="Fauchery L."/>
            <person name="Kohler A."/>
            <person name="Kuo A."/>
            <person name="Labutti K."/>
            <person name="Pangilinan J."/>
            <person name="Lipzen A."/>
            <person name="Riley R."/>
            <person name="Andreopoulos W."/>
            <person name="He G."/>
            <person name="Johnson J."/>
            <person name="Barry K.W."/>
            <person name="Grigoriev I.V."/>
            <person name="Nagy L."/>
            <person name="Hibbett D."/>
            <person name="Henrissat B."/>
            <person name="Matheny P.B."/>
            <person name="Labbe J."/>
            <person name="Martin F."/>
        </authorList>
    </citation>
    <scope>NUCLEOTIDE SEQUENCE</scope>
    <source>
        <strain evidence="1">FP105234-sp</strain>
    </source>
</reference>
<evidence type="ECO:0000313" key="1">
    <source>
        <dbReference type="EMBL" id="KAI0050804.1"/>
    </source>
</evidence>
<evidence type="ECO:0000313" key="2">
    <source>
        <dbReference type="Proteomes" id="UP000814033"/>
    </source>
</evidence>
<keyword evidence="2" id="KW-1185">Reference proteome</keyword>
<accession>A0ACB8S3F9</accession>